<evidence type="ECO:0000256" key="3">
    <source>
        <dbReference type="ARBA" id="ARBA00023163"/>
    </source>
</evidence>
<dbReference type="Gene3D" id="1.10.357.10">
    <property type="entry name" value="Tetracycline Repressor, domain 2"/>
    <property type="match status" value="1"/>
</dbReference>
<geneLocation type="plasmid" evidence="7">
    <name>pEM02</name>
</geneLocation>
<dbReference type="KEGG" id="ege:EM595_p1044"/>
<evidence type="ECO:0000259" key="5">
    <source>
        <dbReference type="PROSITE" id="PS50977"/>
    </source>
</evidence>
<evidence type="ECO:0000256" key="2">
    <source>
        <dbReference type="ARBA" id="ARBA00023125"/>
    </source>
</evidence>
<dbReference type="AlphaFoldDB" id="A0A0U5LC56"/>
<dbReference type="InterPro" id="IPR009057">
    <property type="entry name" value="Homeodomain-like_sf"/>
</dbReference>
<accession>A0A0U5LC56</accession>
<evidence type="ECO:0000313" key="6">
    <source>
        <dbReference type="EMBL" id="CUU26291.1"/>
    </source>
</evidence>
<dbReference type="PANTHER" id="PTHR47506:SF1">
    <property type="entry name" value="HTH-TYPE TRANSCRIPTIONAL REGULATOR YJDC"/>
    <property type="match status" value="1"/>
</dbReference>
<keyword evidence="3" id="KW-0804">Transcription</keyword>
<reference evidence="7" key="1">
    <citation type="submission" date="2015-11" db="EMBL/GenBank/DDBJ databases">
        <authorList>
            <person name="Blom J."/>
        </authorList>
    </citation>
    <scope>NUCLEOTIDE SEQUENCE [LARGE SCALE GENOMIC DNA]</scope>
    <source>
        <plasmid evidence="7">pEM02</plasmid>
    </source>
</reference>
<evidence type="ECO:0000256" key="4">
    <source>
        <dbReference type="PROSITE-ProRule" id="PRU00335"/>
    </source>
</evidence>
<keyword evidence="7" id="KW-1185">Reference proteome</keyword>
<dbReference type="PANTHER" id="PTHR47506">
    <property type="entry name" value="TRANSCRIPTIONAL REGULATORY PROTEIN"/>
    <property type="match status" value="1"/>
</dbReference>
<dbReference type="SUPFAM" id="SSF48498">
    <property type="entry name" value="Tetracyclin repressor-like, C-terminal domain"/>
    <property type="match status" value="1"/>
</dbReference>
<feature type="DNA-binding region" description="H-T-H motif" evidence="4">
    <location>
        <begin position="66"/>
        <end position="85"/>
    </location>
</feature>
<dbReference type="SUPFAM" id="SSF46689">
    <property type="entry name" value="Homeodomain-like"/>
    <property type="match status" value="1"/>
</dbReference>
<dbReference type="InterPro" id="IPR036271">
    <property type="entry name" value="Tet_transcr_reg_TetR-rel_C_sf"/>
</dbReference>
<feature type="domain" description="HTH tetR-type" evidence="5">
    <location>
        <begin position="43"/>
        <end position="103"/>
    </location>
</feature>
<dbReference type="GO" id="GO:0003677">
    <property type="term" value="F:DNA binding"/>
    <property type="evidence" value="ECO:0007669"/>
    <property type="project" value="UniProtKB-UniRule"/>
</dbReference>
<dbReference type="InterPro" id="IPR001647">
    <property type="entry name" value="HTH_TetR"/>
</dbReference>
<dbReference type="PROSITE" id="PS50977">
    <property type="entry name" value="HTH_TETR_2"/>
    <property type="match status" value="1"/>
</dbReference>
<sequence>MQRKPLRIVAARTAEETRRLLAINGHEGYNLPTSRLKGLKMTIMTRERLVNEAEHLMREKGYSAFSYADLSKLIGITKASIHHHFPTKEILGQEVVKQAVSDTVNQFDQIEAVHHKAADQITAYVALFEASYRASLLPLCCALSAETANLPEAILEQTSRYFDMQITWLTGVVKRGTDAGEFVSAMQPADVAMLIINLCEGASVVARATGRSEVFKTSLRHILLTLNTTPEE</sequence>
<dbReference type="EMBL" id="LN907829">
    <property type="protein sequence ID" value="CUU26291.1"/>
    <property type="molecule type" value="Genomic_DNA"/>
</dbReference>
<dbReference type="Pfam" id="PF00440">
    <property type="entry name" value="TetR_N"/>
    <property type="match status" value="1"/>
</dbReference>
<evidence type="ECO:0000313" key="7">
    <source>
        <dbReference type="Proteomes" id="UP000059419"/>
    </source>
</evidence>
<dbReference type="PATRIC" id="fig|1619313.3.peg.4230"/>
<dbReference type="PRINTS" id="PR00455">
    <property type="entry name" value="HTHTETR"/>
</dbReference>
<gene>
    <name evidence="6" type="ORF">EM595_p1044</name>
</gene>
<keyword evidence="1" id="KW-0805">Transcription regulation</keyword>
<organism evidence="6 7">
    <name type="scientific">Duffyella gerundensis</name>
    <dbReference type="NCBI Taxonomy" id="1619313"/>
    <lineage>
        <taxon>Bacteria</taxon>
        <taxon>Pseudomonadati</taxon>
        <taxon>Pseudomonadota</taxon>
        <taxon>Gammaproteobacteria</taxon>
        <taxon>Enterobacterales</taxon>
        <taxon>Erwiniaceae</taxon>
        <taxon>Duffyella</taxon>
    </lineage>
</organism>
<keyword evidence="2 4" id="KW-0238">DNA-binding</keyword>
<evidence type="ECO:0000256" key="1">
    <source>
        <dbReference type="ARBA" id="ARBA00023015"/>
    </source>
</evidence>
<name>A0A0U5LC56_9GAMM</name>
<dbReference type="Proteomes" id="UP000059419">
    <property type="component" value="Plasmid pEM02"/>
</dbReference>
<proteinExistence type="predicted"/>
<protein>
    <recommendedName>
        <fullName evidence="5">HTH tetR-type domain-containing protein</fullName>
    </recommendedName>
</protein>